<accession>A0A1D7QNC7</accession>
<dbReference type="Proteomes" id="UP000094313">
    <property type="component" value="Chromosome"/>
</dbReference>
<keyword evidence="2" id="KW-1185">Reference proteome</keyword>
<dbReference type="AlphaFoldDB" id="A0A1D7QNC7"/>
<name>A0A1D7QNC7_9SPHI</name>
<gene>
    <name evidence="1" type="ORF">BFS30_25050</name>
</gene>
<dbReference type="KEGG" id="psty:BFS30_25050"/>
<organism evidence="1 2">
    <name type="scientific">Pedobacter steynii</name>
    <dbReference type="NCBI Taxonomy" id="430522"/>
    <lineage>
        <taxon>Bacteria</taxon>
        <taxon>Pseudomonadati</taxon>
        <taxon>Bacteroidota</taxon>
        <taxon>Sphingobacteriia</taxon>
        <taxon>Sphingobacteriales</taxon>
        <taxon>Sphingobacteriaceae</taxon>
        <taxon>Pedobacter</taxon>
    </lineage>
</organism>
<evidence type="ECO:0000313" key="1">
    <source>
        <dbReference type="EMBL" id="AOM80139.1"/>
    </source>
</evidence>
<dbReference type="EMBL" id="CP017141">
    <property type="protein sequence ID" value="AOM80139.1"/>
    <property type="molecule type" value="Genomic_DNA"/>
</dbReference>
<sequence length="73" mass="8644">MSYYTFISKLFLSFFTKLPILKKSAAAKTIVKAGRRTFKQNNSDYFAAITTPRIQRLFIKALRKYLKFAFLFY</sequence>
<proteinExistence type="predicted"/>
<reference evidence="1 2" key="1">
    <citation type="submission" date="2016-08" db="EMBL/GenBank/DDBJ databases">
        <authorList>
            <person name="Seilhamer J.J."/>
        </authorList>
    </citation>
    <scope>NUCLEOTIDE SEQUENCE [LARGE SCALE GENOMIC DNA]</scope>
    <source>
        <strain evidence="1 2">DX4</strain>
    </source>
</reference>
<evidence type="ECO:0000313" key="2">
    <source>
        <dbReference type="Proteomes" id="UP000094313"/>
    </source>
</evidence>
<protein>
    <submittedName>
        <fullName evidence="1">Uncharacterized protein</fullName>
    </submittedName>
</protein>